<reference evidence="1 2" key="1">
    <citation type="journal article" date="2017" name="Nat. Commun.">
        <title>Genome assembly with in vitro proximity ligation data and whole-genome triplication in lettuce.</title>
        <authorList>
            <person name="Reyes-Chin-Wo S."/>
            <person name="Wang Z."/>
            <person name="Yang X."/>
            <person name="Kozik A."/>
            <person name="Arikit S."/>
            <person name="Song C."/>
            <person name="Xia L."/>
            <person name="Froenicke L."/>
            <person name="Lavelle D.O."/>
            <person name="Truco M.J."/>
            <person name="Xia R."/>
            <person name="Zhu S."/>
            <person name="Xu C."/>
            <person name="Xu H."/>
            <person name="Xu X."/>
            <person name="Cox K."/>
            <person name="Korf I."/>
            <person name="Meyers B.C."/>
            <person name="Michelmore R.W."/>
        </authorList>
    </citation>
    <scope>NUCLEOTIDE SEQUENCE [LARGE SCALE GENOMIC DNA]</scope>
    <source>
        <strain evidence="2">cv. Salinas</strain>
        <tissue evidence="1">Seedlings</tissue>
    </source>
</reference>
<gene>
    <name evidence="1" type="ORF">LSAT_V11C500256030</name>
</gene>
<dbReference type="EMBL" id="NBSK02000005">
    <property type="protein sequence ID" value="KAJ0203190.1"/>
    <property type="molecule type" value="Genomic_DNA"/>
</dbReference>
<protein>
    <submittedName>
        <fullName evidence="1">Uncharacterized protein</fullName>
    </submittedName>
</protein>
<sequence length="135" mass="15432">MKLYLMHNLGTTLVKKLKGERSQKDFNLKFLNNLSPKWDTVHMIILQTTINLDTMSLFDLYAELQQHEPKVNKLAQATPFDNQGLDLGNSTPMANHSQNLIAHHNPIPNHFADQFANQGFGAYLYQISSMAQQYN</sequence>
<accession>A0A9R1VEA9</accession>
<evidence type="ECO:0000313" key="1">
    <source>
        <dbReference type="EMBL" id="KAJ0203190.1"/>
    </source>
</evidence>
<organism evidence="1 2">
    <name type="scientific">Lactuca sativa</name>
    <name type="common">Garden lettuce</name>
    <dbReference type="NCBI Taxonomy" id="4236"/>
    <lineage>
        <taxon>Eukaryota</taxon>
        <taxon>Viridiplantae</taxon>
        <taxon>Streptophyta</taxon>
        <taxon>Embryophyta</taxon>
        <taxon>Tracheophyta</taxon>
        <taxon>Spermatophyta</taxon>
        <taxon>Magnoliopsida</taxon>
        <taxon>eudicotyledons</taxon>
        <taxon>Gunneridae</taxon>
        <taxon>Pentapetalae</taxon>
        <taxon>asterids</taxon>
        <taxon>campanulids</taxon>
        <taxon>Asterales</taxon>
        <taxon>Asteraceae</taxon>
        <taxon>Cichorioideae</taxon>
        <taxon>Cichorieae</taxon>
        <taxon>Lactucinae</taxon>
        <taxon>Lactuca</taxon>
    </lineage>
</organism>
<proteinExistence type="predicted"/>
<keyword evidence="2" id="KW-1185">Reference proteome</keyword>
<dbReference type="AlphaFoldDB" id="A0A9R1VEA9"/>
<comment type="caution">
    <text evidence="1">The sequence shown here is derived from an EMBL/GenBank/DDBJ whole genome shotgun (WGS) entry which is preliminary data.</text>
</comment>
<name>A0A9R1VEA9_LACSA</name>
<dbReference type="Proteomes" id="UP000235145">
    <property type="component" value="Unassembled WGS sequence"/>
</dbReference>
<evidence type="ECO:0000313" key="2">
    <source>
        <dbReference type="Proteomes" id="UP000235145"/>
    </source>
</evidence>